<feature type="transmembrane region" description="Helical" evidence="7">
    <location>
        <begin position="464"/>
        <end position="486"/>
    </location>
</feature>
<evidence type="ECO:0000256" key="7">
    <source>
        <dbReference type="SAM" id="Phobius"/>
    </source>
</evidence>
<evidence type="ECO:0000256" key="6">
    <source>
        <dbReference type="SAM" id="MobiDB-lite"/>
    </source>
</evidence>
<accession>A0A814L665</accession>
<dbReference type="Gene3D" id="1.20.1250.20">
    <property type="entry name" value="MFS general substrate transporter like domains"/>
    <property type="match status" value="1"/>
</dbReference>
<keyword evidence="9" id="KW-1185">Reference proteome</keyword>
<feature type="transmembrane region" description="Helical" evidence="7">
    <location>
        <begin position="356"/>
        <end position="374"/>
    </location>
</feature>
<evidence type="ECO:0000256" key="3">
    <source>
        <dbReference type="ARBA" id="ARBA00022692"/>
    </source>
</evidence>
<name>A0A814L665_9BILA</name>
<feature type="transmembrane region" description="Helical" evidence="7">
    <location>
        <begin position="148"/>
        <end position="166"/>
    </location>
</feature>
<gene>
    <name evidence="8" type="ORF">JXQ802_LOCUS17064</name>
</gene>
<feature type="compositionally biased region" description="Polar residues" evidence="6">
    <location>
        <begin position="514"/>
        <end position="527"/>
    </location>
</feature>
<evidence type="ECO:0000256" key="1">
    <source>
        <dbReference type="ARBA" id="ARBA00004651"/>
    </source>
</evidence>
<evidence type="ECO:0000313" key="8">
    <source>
        <dbReference type="EMBL" id="CAF1058994.1"/>
    </source>
</evidence>
<dbReference type="GO" id="GO:0022857">
    <property type="term" value="F:transmembrane transporter activity"/>
    <property type="evidence" value="ECO:0007669"/>
    <property type="project" value="InterPro"/>
</dbReference>
<dbReference type="PANTHER" id="PTHR23513">
    <property type="entry name" value="INTEGRAL MEMBRANE EFFLUX PROTEIN-RELATED"/>
    <property type="match status" value="1"/>
</dbReference>
<dbReference type="InterPro" id="IPR036259">
    <property type="entry name" value="MFS_trans_sf"/>
</dbReference>
<feature type="region of interest" description="Disordered" evidence="6">
    <location>
        <begin position="502"/>
        <end position="527"/>
    </location>
</feature>
<comment type="caution">
    <text evidence="8">The sequence shown here is derived from an EMBL/GenBank/DDBJ whole genome shotgun (WGS) entry which is preliminary data.</text>
</comment>
<protein>
    <submittedName>
        <fullName evidence="8">Uncharacterized protein</fullName>
    </submittedName>
</protein>
<keyword evidence="5 7" id="KW-0472">Membrane</keyword>
<feature type="transmembrane region" description="Helical" evidence="7">
    <location>
        <begin position="187"/>
        <end position="209"/>
    </location>
</feature>
<keyword evidence="2" id="KW-1003">Cell membrane</keyword>
<dbReference type="EMBL" id="CAJNOL010000426">
    <property type="protein sequence ID" value="CAF1058994.1"/>
    <property type="molecule type" value="Genomic_DNA"/>
</dbReference>
<feature type="transmembrane region" description="Helical" evidence="7">
    <location>
        <begin position="98"/>
        <end position="117"/>
    </location>
</feature>
<dbReference type="AlphaFoldDB" id="A0A814L665"/>
<sequence length="527" mass="59581">MLSKKNDKTNKGSIFSGKEKRNIIIYIIGIVIYKFGLEAFNGSIMALATNRYDQDALKNRIAPHTFERVGLLFGLNQASQCIGSSLIAPLIKHYPSRTILSIGIFFFGLFTAILIILDAATGGYIKPKNFNLTNKNDFSYYGQYKTDWIILIFSITGIAYGLVESIHRVIPRDLVGYNIQKLQRFDALVHIFYATSGAFGAFITGLILIPNLGNNQSFIITPILFTASGMIWLFMSSFKTKKKSKEKDKEISNSKKVKSNYLKIIIKNLIGFVKSIYIGGKIIFTNRKYIWLFSCYSLTLYAHRYLEDGIAPQVARRYLGNSDWSEIIIGGSNFGELLGAFFVLFLSNSIQNPLPWLRLSSLTLIIIWYIPYFYPPINNIKYPWIIALTFIPISFGWSASDVTLIAYIQSSMTSLESTYQDISVLGAVMAFLYSSYIIIYAIANPFLGKYIDNIYKSHGTIRPALIYTVGVQFTVIMIIVLLSTFIPPGAFSFNPKIDYQQEDSSEEADDSHTFIDNNHQSIESIKR</sequence>
<feature type="transmembrane region" description="Helical" evidence="7">
    <location>
        <begin position="422"/>
        <end position="443"/>
    </location>
</feature>
<evidence type="ECO:0000256" key="5">
    <source>
        <dbReference type="ARBA" id="ARBA00023136"/>
    </source>
</evidence>
<reference evidence="8" key="1">
    <citation type="submission" date="2021-02" db="EMBL/GenBank/DDBJ databases">
        <authorList>
            <person name="Nowell W R."/>
        </authorList>
    </citation>
    <scope>NUCLEOTIDE SEQUENCE</scope>
</reference>
<evidence type="ECO:0000313" key="9">
    <source>
        <dbReference type="Proteomes" id="UP000663870"/>
    </source>
</evidence>
<organism evidence="8 9">
    <name type="scientific">Rotaria sordida</name>
    <dbReference type="NCBI Taxonomy" id="392033"/>
    <lineage>
        <taxon>Eukaryota</taxon>
        <taxon>Metazoa</taxon>
        <taxon>Spiralia</taxon>
        <taxon>Gnathifera</taxon>
        <taxon>Rotifera</taxon>
        <taxon>Eurotatoria</taxon>
        <taxon>Bdelloidea</taxon>
        <taxon>Philodinida</taxon>
        <taxon>Philodinidae</taxon>
        <taxon>Rotaria</taxon>
    </lineage>
</organism>
<dbReference type="Pfam" id="PF07690">
    <property type="entry name" value="MFS_1"/>
    <property type="match status" value="1"/>
</dbReference>
<feature type="transmembrane region" description="Helical" evidence="7">
    <location>
        <begin position="327"/>
        <end position="350"/>
    </location>
</feature>
<evidence type="ECO:0000256" key="4">
    <source>
        <dbReference type="ARBA" id="ARBA00022989"/>
    </source>
</evidence>
<dbReference type="PANTHER" id="PTHR23513:SF6">
    <property type="entry name" value="MAJOR FACILITATOR SUPERFAMILY ASSOCIATED DOMAIN-CONTAINING PROTEIN"/>
    <property type="match status" value="1"/>
</dbReference>
<feature type="transmembrane region" description="Helical" evidence="7">
    <location>
        <begin position="386"/>
        <end position="410"/>
    </location>
</feature>
<feature type="transmembrane region" description="Helical" evidence="7">
    <location>
        <begin position="23"/>
        <end position="49"/>
    </location>
</feature>
<proteinExistence type="predicted"/>
<dbReference type="Proteomes" id="UP000663870">
    <property type="component" value="Unassembled WGS sequence"/>
</dbReference>
<dbReference type="SUPFAM" id="SSF103473">
    <property type="entry name" value="MFS general substrate transporter"/>
    <property type="match status" value="1"/>
</dbReference>
<dbReference type="InterPro" id="IPR011701">
    <property type="entry name" value="MFS"/>
</dbReference>
<dbReference type="GO" id="GO:0005886">
    <property type="term" value="C:plasma membrane"/>
    <property type="evidence" value="ECO:0007669"/>
    <property type="project" value="UniProtKB-SubCell"/>
</dbReference>
<comment type="subcellular location">
    <subcellularLocation>
        <location evidence="1">Cell membrane</location>
        <topology evidence="1">Multi-pass membrane protein</topology>
    </subcellularLocation>
</comment>
<keyword evidence="4 7" id="KW-1133">Transmembrane helix</keyword>
<evidence type="ECO:0000256" key="2">
    <source>
        <dbReference type="ARBA" id="ARBA00022475"/>
    </source>
</evidence>
<feature type="transmembrane region" description="Helical" evidence="7">
    <location>
        <begin position="215"/>
        <end position="235"/>
    </location>
</feature>
<keyword evidence="3 7" id="KW-0812">Transmembrane</keyword>